<dbReference type="OrthoDB" id="7170131at2"/>
<dbReference type="PANTHER" id="PTHR30146">
    <property type="entry name" value="LACI-RELATED TRANSCRIPTIONAL REPRESSOR"/>
    <property type="match status" value="1"/>
</dbReference>
<dbReference type="InterPro" id="IPR010982">
    <property type="entry name" value="Lambda_DNA-bd_dom_sf"/>
</dbReference>
<feature type="domain" description="HTH lacI-type" evidence="5">
    <location>
        <begin position="13"/>
        <end position="67"/>
    </location>
</feature>
<keyword evidence="1" id="KW-0805">Transcription regulation</keyword>
<proteinExistence type="predicted"/>
<accession>A0A543KFP3</accession>
<gene>
    <name evidence="6" type="ORF">BD293_2560</name>
</gene>
<dbReference type="SUPFAM" id="SSF47413">
    <property type="entry name" value="lambda repressor-like DNA-binding domains"/>
    <property type="match status" value="1"/>
</dbReference>
<reference evidence="6 7" key="1">
    <citation type="submission" date="2019-06" db="EMBL/GenBank/DDBJ databases">
        <title>Genomic Encyclopedia of Archaeal and Bacterial Type Strains, Phase II (KMG-II): from individual species to whole genera.</title>
        <authorList>
            <person name="Goeker M."/>
        </authorList>
    </citation>
    <scope>NUCLEOTIDE SEQUENCE [LARGE SCALE GENOMIC DNA]</scope>
    <source>
        <strain evidence="6 7">DSM 18423</strain>
    </source>
</reference>
<dbReference type="GO" id="GO:0000976">
    <property type="term" value="F:transcription cis-regulatory region binding"/>
    <property type="evidence" value="ECO:0007669"/>
    <property type="project" value="TreeGrafter"/>
</dbReference>
<evidence type="ECO:0000256" key="1">
    <source>
        <dbReference type="ARBA" id="ARBA00023015"/>
    </source>
</evidence>
<evidence type="ECO:0000313" key="6">
    <source>
        <dbReference type="EMBL" id="TQM93906.1"/>
    </source>
</evidence>
<dbReference type="InterPro" id="IPR028082">
    <property type="entry name" value="Peripla_BP_I"/>
</dbReference>
<dbReference type="PROSITE" id="PS50932">
    <property type="entry name" value="HTH_LACI_2"/>
    <property type="match status" value="1"/>
</dbReference>
<evidence type="ECO:0000256" key="4">
    <source>
        <dbReference type="SAM" id="MobiDB-lite"/>
    </source>
</evidence>
<dbReference type="Proteomes" id="UP000320582">
    <property type="component" value="Unassembled WGS sequence"/>
</dbReference>
<dbReference type="InterPro" id="IPR000843">
    <property type="entry name" value="HTH_LacI"/>
</dbReference>
<dbReference type="Gene3D" id="3.40.50.2300">
    <property type="match status" value="2"/>
</dbReference>
<dbReference type="AlphaFoldDB" id="A0A543KFP3"/>
<dbReference type="SMART" id="SM00354">
    <property type="entry name" value="HTH_LACI"/>
    <property type="match status" value="1"/>
</dbReference>
<protein>
    <submittedName>
        <fullName evidence="6">LacI family transcriptional regulator</fullName>
    </submittedName>
</protein>
<dbReference type="EMBL" id="VFPT01000001">
    <property type="protein sequence ID" value="TQM93906.1"/>
    <property type="molecule type" value="Genomic_DNA"/>
</dbReference>
<keyword evidence="7" id="KW-1185">Reference proteome</keyword>
<keyword evidence="2" id="KW-0238">DNA-binding</keyword>
<sequence length="363" mass="39159">MTTERSRRSTRRTTMTEVARVAEVSPSTVSLFLRSPDSVSARKRGRIQHAIDSLRYVPNRMAGSLAAASTNVIGVIVPSLVNSFFADTVSALQDHLMAEGYQILIGHTDYDLSREEELVRTFLSWSPSGIVLTGLGHSRGTRQMLEASDIPVVEMWETGPHPIDMMVGFSHADVGRSQARHLVDRGCRNIAFIGARLGQDARAAQRAQGYRDVLQAHSGLAAPDIVDAPAQTSSAGAVAFGELAARRPDLDGVVFSNDILALGALMEARRQNLPVPEQIKMIGFGGVDFTSDLVTGLSTIAPPRRLIGERAAELIIASIRGQEFERYVTVASETFHRQTSAGSDEANPSEGPKVSSQSSAPRL</sequence>
<dbReference type="CDD" id="cd01392">
    <property type="entry name" value="HTH_LacI"/>
    <property type="match status" value="1"/>
</dbReference>
<evidence type="ECO:0000313" key="7">
    <source>
        <dbReference type="Proteomes" id="UP000320582"/>
    </source>
</evidence>
<feature type="compositionally biased region" description="Polar residues" evidence="4">
    <location>
        <begin position="354"/>
        <end position="363"/>
    </location>
</feature>
<feature type="region of interest" description="Disordered" evidence="4">
    <location>
        <begin position="337"/>
        <end position="363"/>
    </location>
</feature>
<evidence type="ECO:0000256" key="3">
    <source>
        <dbReference type="ARBA" id="ARBA00023163"/>
    </source>
</evidence>
<organism evidence="6 7">
    <name type="scientific">Roseinatronobacter monicus</name>
    <dbReference type="NCBI Taxonomy" id="393481"/>
    <lineage>
        <taxon>Bacteria</taxon>
        <taxon>Pseudomonadati</taxon>
        <taxon>Pseudomonadota</taxon>
        <taxon>Alphaproteobacteria</taxon>
        <taxon>Rhodobacterales</taxon>
        <taxon>Paracoccaceae</taxon>
        <taxon>Roseinatronobacter</taxon>
    </lineage>
</organism>
<dbReference type="Pfam" id="PF00356">
    <property type="entry name" value="LacI"/>
    <property type="match status" value="1"/>
</dbReference>
<dbReference type="InterPro" id="IPR046335">
    <property type="entry name" value="LacI/GalR-like_sensor"/>
</dbReference>
<dbReference type="CDD" id="cd01575">
    <property type="entry name" value="PBP1_GntR"/>
    <property type="match status" value="1"/>
</dbReference>
<evidence type="ECO:0000259" key="5">
    <source>
        <dbReference type="PROSITE" id="PS50932"/>
    </source>
</evidence>
<keyword evidence="3" id="KW-0804">Transcription</keyword>
<dbReference type="PANTHER" id="PTHR30146:SF33">
    <property type="entry name" value="TRANSCRIPTIONAL REGULATOR"/>
    <property type="match status" value="1"/>
</dbReference>
<comment type="caution">
    <text evidence="6">The sequence shown here is derived from an EMBL/GenBank/DDBJ whole genome shotgun (WGS) entry which is preliminary data.</text>
</comment>
<dbReference type="SUPFAM" id="SSF53822">
    <property type="entry name" value="Periplasmic binding protein-like I"/>
    <property type="match status" value="1"/>
</dbReference>
<dbReference type="GO" id="GO:0003700">
    <property type="term" value="F:DNA-binding transcription factor activity"/>
    <property type="evidence" value="ECO:0007669"/>
    <property type="project" value="TreeGrafter"/>
</dbReference>
<dbReference type="Pfam" id="PF13377">
    <property type="entry name" value="Peripla_BP_3"/>
    <property type="match status" value="1"/>
</dbReference>
<dbReference type="Gene3D" id="1.10.260.40">
    <property type="entry name" value="lambda repressor-like DNA-binding domains"/>
    <property type="match status" value="1"/>
</dbReference>
<name>A0A543KFP3_9RHOB</name>
<evidence type="ECO:0000256" key="2">
    <source>
        <dbReference type="ARBA" id="ARBA00023125"/>
    </source>
</evidence>
<dbReference type="RefSeq" id="WP_142082185.1">
    <property type="nucleotide sequence ID" value="NZ_VFPT01000001.1"/>
</dbReference>